<feature type="signal peptide" evidence="1">
    <location>
        <begin position="1"/>
        <end position="23"/>
    </location>
</feature>
<evidence type="ECO:0008006" key="4">
    <source>
        <dbReference type="Google" id="ProtNLM"/>
    </source>
</evidence>
<dbReference type="Proteomes" id="UP000287519">
    <property type="component" value="Unassembled WGS sequence"/>
</dbReference>
<dbReference type="EMBL" id="BHYM01000069">
    <property type="protein sequence ID" value="GCE43339.1"/>
    <property type="molecule type" value="Genomic_DNA"/>
</dbReference>
<dbReference type="OrthoDB" id="4479042at2"/>
<reference evidence="2 3" key="1">
    <citation type="submission" date="2018-11" db="EMBL/GenBank/DDBJ databases">
        <title>Microbial catabolism of amino acid.</title>
        <authorList>
            <person name="Hibi M."/>
            <person name="Ogawa J."/>
        </authorList>
    </citation>
    <scope>NUCLEOTIDE SEQUENCE [LARGE SCALE GENOMIC DNA]</scope>
    <source>
        <strain evidence="2 3">C31-06</strain>
    </source>
</reference>
<dbReference type="RefSeq" id="WP_124395134.1">
    <property type="nucleotide sequence ID" value="NZ_BHYM01000069.1"/>
</dbReference>
<accession>A0A402CIE6</accession>
<comment type="caution">
    <text evidence="2">The sequence shown here is derived from an EMBL/GenBank/DDBJ whole genome shotgun (WGS) entry which is preliminary data.</text>
</comment>
<gene>
    <name evidence="2" type="ORF">Rhow_007468</name>
</gene>
<evidence type="ECO:0000313" key="3">
    <source>
        <dbReference type="Proteomes" id="UP000287519"/>
    </source>
</evidence>
<evidence type="ECO:0000313" key="2">
    <source>
        <dbReference type="EMBL" id="GCE43339.1"/>
    </source>
</evidence>
<evidence type="ECO:0000256" key="1">
    <source>
        <dbReference type="SAM" id="SignalP"/>
    </source>
</evidence>
<sequence length="107" mass="11785">MKRAVLAVAVAAASLAVFAPTAAAEPASTVGGCEAYFRTPLDLEAYWGNPGMHLLFSPFGTRQPIDCVWEGDQVTFQQHDLAGNAHELRELPNFRPDYYSSVRWFVP</sequence>
<proteinExistence type="predicted"/>
<keyword evidence="1" id="KW-0732">Signal</keyword>
<organism evidence="2 3">
    <name type="scientific">Rhodococcus wratislaviensis</name>
    <name type="common">Tsukamurella wratislaviensis</name>
    <dbReference type="NCBI Taxonomy" id="44752"/>
    <lineage>
        <taxon>Bacteria</taxon>
        <taxon>Bacillati</taxon>
        <taxon>Actinomycetota</taxon>
        <taxon>Actinomycetes</taxon>
        <taxon>Mycobacteriales</taxon>
        <taxon>Nocardiaceae</taxon>
        <taxon>Rhodococcus</taxon>
    </lineage>
</organism>
<dbReference type="AlphaFoldDB" id="A0A402CIE6"/>
<protein>
    <recommendedName>
        <fullName evidence="4">Secreted protein</fullName>
    </recommendedName>
</protein>
<feature type="chain" id="PRO_5039545511" description="Secreted protein" evidence="1">
    <location>
        <begin position="24"/>
        <end position="107"/>
    </location>
</feature>
<name>A0A402CIE6_RHOWR</name>
<keyword evidence="3" id="KW-1185">Reference proteome</keyword>